<comment type="caution">
    <text evidence="1">The sequence shown here is derived from an EMBL/GenBank/DDBJ whole genome shotgun (WGS) entry which is preliminary data.</text>
</comment>
<evidence type="ECO:0000313" key="2">
    <source>
        <dbReference type="Proteomes" id="UP000319818"/>
    </source>
</evidence>
<dbReference type="AlphaFoldDB" id="A0A543GEB2"/>
<dbReference type="EMBL" id="VFPH01000001">
    <property type="protein sequence ID" value="TQM44420.1"/>
    <property type="molecule type" value="Genomic_DNA"/>
</dbReference>
<evidence type="ECO:0000313" key="1">
    <source>
        <dbReference type="EMBL" id="TQM44420.1"/>
    </source>
</evidence>
<reference evidence="1 2" key="1">
    <citation type="submission" date="2019-06" db="EMBL/GenBank/DDBJ databases">
        <title>Sequencing the genomes of 1000 actinobacteria strains.</title>
        <authorList>
            <person name="Klenk H.-P."/>
        </authorList>
    </citation>
    <scope>NUCLEOTIDE SEQUENCE [LARGE SCALE GENOMIC DNA]</scope>
    <source>
        <strain evidence="1 2">DSM 45511</strain>
    </source>
</reference>
<protein>
    <submittedName>
        <fullName evidence="1">Uncharacterized protein</fullName>
    </submittedName>
</protein>
<name>A0A543GEB2_9PSEU</name>
<proteinExistence type="predicted"/>
<accession>A0A543GEB2</accession>
<sequence>MPLTLRSVLTKAAVLPEPPLLVPGASVGVWTPTA</sequence>
<dbReference type="Proteomes" id="UP000319818">
    <property type="component" value="Unassembled WGS sequence"/>
</dbReference>
<keyword evidence="2" id="KW-1185">Reference proteome</keyword>
<organism evidence="1 2">
    <name type="scientific">Pseudonocardia cypriaca</name>
    <dbReference type="NCBI Taxonomy" id="882449"/>
    <lineage>
        <taxon>Bacteria</taxon>
        <taxon>Bacillati</taxon>
        <taxon>Actinomycetota</taxon>
        <taxon>Actinomycetes</taxon>
        <taxon>Pseudonocardiales</taxon>
        <taxon>Pseudonocardiaceae</taxon>
        <taxon>Pseudonocardia</taxon>
    </lineage>
</organism>
<gene>
    <name evidence="1" type="ORF">FB388_1785</name>
</gene>